<evidence type="ECO:0000259" key="4">
    <source>
        <dbReference type="Pfam" id="PF13202"/>
    </source>
</evidence>
<evidence type="ECO:0000313" key="6">
    <source>
        <dbReference type="Proteomes" id="UP000838160"/>
    </source>
</evidence>
<dbReference type="SUPFAM" id="SSF47473">
    <property type="entry name" value="EF-hand"/>
    <property type="match status" value="1"/>
</dbReference>
<dbReference type="Pfam" id="PF13202">
    <property type="entry name" value="EF-hand_5"/>
    <property type="match status" value="1"/>
</dbReference>
<dbReference type="InterPro" id="IPR018247">
    <property type="entry name" value="EF_Hand_1_Ca_BS"/>
</dbReference>
<dbReference type="PROSITE" id="PS51257">
    <property type="entry name" value="PROKAR_LIPOPROTEIN"/>
    <property type="match status" value="1"/>
</dbReference>
<organism evidence="5 6">
    <name type="scientific">Vibrio hippocampi</name>
    <dbReference type="NCBI Taxonomy" id="654686"/>
    <lineage>
        <taxon>Bacteria</taxon>
        <taxon>Pseudomonadati</taxon>
        <taxon>Pseudomonadota</taxon>
        <taxon>Gammaproteobacteria</taxon>
        <taxon>Vibrionales</taxon>
        <taxon>Vibrionaceae</taxon>
        <taxon>Vibrio</taxon>
    </lineage>
</organism>
<evidence type="ECO:0000259" key="3">
    <source>
        <dbReference type="Pfam" id="PF07603"/>
    </source>
</evidence>
<dbReference type="EMBL" id="CAKLCM010000003">
    <property type="protein sequence ID" value="CAH0529729.1"/>
    <property type="molecule type" value="Genomic_DNA"/>
</dbReference>
<dbReference type="PANTHER" id="PTHR35812:SF1">
    <property type="entry name" value="LIPOPROTEIN"/>
    <property type="match status" value="1"/>
</dbReference>
<feature type="region of interest" description="Disordered" evidence="1">
    <location>
        <begin position="382"/>
        <end position="408"/>
    </location>
</feature>
<evidence type="ECO:0000256" key="2">
    <source>
        <dbReference type="SAM" id="SignalP"/>
    </source>
</evidence>
<dbReference type="Gene3D" id="1.10.238.10">
    <property type="entry name" value="EF-hand"/>
    <property type="match status" value="1"/>
</dbReference>
<feature type="signal peptide" evidence="2">
    <location>
        <begin position="1"/>
        <end position="34"/>
    </location>
</feature>
<protein>
    <recommendedName>
        <fullName evidence="7">DUF1566 domain-containing protein</fullName>
    </recommendedName>
</protein>
<name>A0ABN8DK70_9VIBR</name>
<dbReference type="PANTHER" id="PTHR35812">
    <property type="entry name" value="LIPOPROTEIN"/>
    <property type="match status" value="1"/>
</dbReference>
<gene>
    <name evidence="5" type="ORF">VHP8226_03485</name>
</gene>
<dbReference type="Proteomes" id="UP000838160">
    <property type="component" value="Unassembled WGS sequence"/>
</dbReference>
<dbReference type="InterPro" id="IPR011992">
    <property type="entry name" value="EF-hand-dom_pair"/>
</dbReference>
<reference evidence="5" key="1">
    <citation type="submission" date="2021-12" db="EMBL/GenBank/DDBJ databases">
        <authorList>
            <person name="Rodrigo-Torres L."/>
            <person name="Arahal R. D."/>
            <person name="Lucena T."/>
        </authorList>
    </citation>
    <scope>NUCLEOTIDE SEQUENCE</scope>
    <source>
        <strain evidence="5">CECT 8226</strain>
    </source>
</reference>
<comment type="caution">
    <text evidence="5">The sequence shown here is derived from an EMBL/GenBank/DDBJ whole genome shotgun (WGS) entry which is preliminary data.</text>
</comment>
<feature type="region of interest" description="Disordered" evidence="1">
    <location>
        <begin position="441"/>
        <end position="511"/>
    </location>
</feature>
<dbReference type="InterPro" id="IPR002048">
    <property type="entry name" value="EF_hand_dom"/>
</dbReference>
<evidence type="ECO:0000313" key="5">
    <source>
        <dbReference type="EMBL" id="CAH0529729.1"/>
    </source>
</evidence>
<dbReference type="Pfam" id="PF07603">
    <property type="entry name" value="Lcl_C"/>
    <property type="match status" value="2"/>
</dbReference>
<evidence type="ECO:0008006" key="7">
    <source>
        <dbReference type="Google" id="ProtNLM"/>
    </source>
</evidence>
<dbReference type="InterPro" id="IPR011460">
    <property type="entry name" value="Lcl_C"/>
</dbReference>
<feature type="domain" description="EF-hand" evidence="4">
    <location>
        <begin position="489"/>
        <end position="505"/>
    </location>
</feature>
<evidence type="ECO:0000256" key="1">
    <source>
        <dbReference type="SAM" id="MobiDB-lite"/>
    </source>
</evidence>
<feature type="domain" description="Lcl C-terminal" evidence="3">
    <location>
        <begin position="85"/>
        <end position="242"/>
    </location>
</feature>
<feature type="chain" id="PRO_5045901467" description="DUF1566 domain-containing protein" evidence="2">
    <location>
        <begin position="35"/>
        <end position="511"/>
    </location>
</feature>
<keyword evidence="6" id="KW-1185">Reference proteome</keyword>
<feature type="domain" description="Lcl C-terminal" evidence="3">
    <location>
        <begin position="258"/>
        <end position="367"/>
    </location>
</feature>
<dbReference type="RefSeq" id="WP_237486305.1">
    <property type="nucleotide sequence ID" value="NZ_CAKLCM010000003.1"/>
</dbReference>
<proteinExistence type="predicted"/>
<accession>A0ABN8DK70</accession>
<sequence length="511" mass="55355">MGKNIQQATFSRSKLGLVIATFIACASATPFAYANGQYPIVDTNQTQCSGTRQVLETCPTSGEAGFGQDAQYIGHVPSYTQNSDGTVTDNVTGLIWAASIDTNGDGKVTAADKMTYQQALNYAATLTLAGHSDWRIPSIKELFSLILLDGEDPSGINGAGEYSIRPFIDHQNLDFQSGDMDAGERLIDSQYVSSNKYVSKTQMGDRTDDTVFGVNFIDGRIKGYGMSSPRGGEKTFYVLAVRGNNDYGINQFNDQGNQTIKDAATGLIWQQSDSTQGMDWPSALSYCENLELGGRSDWRLPNVKELQSIVDYSRSPDTSNSAAIDPLFTISTITNEGGKLDYPNYWSSSTHQNLRNAANASYVAFGRSMGYVRGSWGDVHGAGAQRSDPKVDNGKSYPEGHGPQGDAIRFDNYTKCVTGGDVQFVQQPAVQQRATKVYTLSEVEDEMSGPGGNGGSDKRSGKRNPFVDLDSNGDGKLSQQEVKGPLAQHFDKLDVNGDGYLTQDEIPARKK</sequence>
<keyword evidence="2" id="KW-0732">Signal</keyword>
<dbReference type="PROSITE" id="PS00018">
    <property type="entry name" value="EF_HAND_1"/>
    <property type="match status" value="1"/>
</dbReference>